<dbReference type="Pfam" id="PF18947">
    <property type="entry name" value="HAMP_2"/>
    <property type="match status" value="8"/>
</dbReference>
<evidence type="ECO:0000256" key="1">
    <source>
        <dbReference type="ARBA" id="ARBA00004370"/>
    </source>
</evidence>
<dbReference type="SMART" id="SM00304">
    <property type="entry name" value="HAMP"/>
    <property type="match status" value="7"/>
</dbReference>
<dbReference type="Pfam" id="PF12729">
    <property type="entry name" value="4HB_MCP_1"/>
    <property type="match status" value="1"/>
</dbReference>
<dbReference type="PANTHER" id="PTHR43531:SF11">
    <property type="entry name" value="METHYL-ACCEPTING CHEMOTAXIS PROTEIN 3"/>
    <property type="match status" value="1"/>
</dbReference>
<evidence type="ECO:0000256" key="2">
    <source>
        <dbReference type="ARBA" id="ARBA00022500"/>
    </source>
</evidence>
<name>A0A8D4VMI2_9GAMM</name>
<dbReference type="InterPro" id="IPR024478">
    <property type="entry name" value="HlyB_4HB_MCP"/>
</dbReference>
<dbReference type="SMART" id="SM00283">
    <property type="entry name" value="MA"/>
    <property type="match status" value="1"/>
</dbReference>
<evidence type="ECO:0000256" key="3">
    <source>
        <dbReference type="ARBA" id="ARBA00023224"/>
    </source>
</evidence>
<proteinExistence type="inferred from homology"/>
<dbReference type="Proteomes" id="UP000824988">
    <property type="component" value="Chromosome"/>
</dbReference>
<dbReference type="AlphaFoldDB" id="A0A8D4VMI2"/>
<dbReference type="InterPro" id="IPR004089">
    <property type="entry name" value="MCPsignal_dom"/>
</dbReference>
<gene>
    <name evidence="9" type="ORF">MoryE10_12140</name>
</gene>
<evidence type="ECO:0000259" key="8">
    <source>
        <dbReference type="PROSITE" id="PS50885"/>
    </source>
</evidence>
<dbReference type="PROSITE" id="PS50111">
    <property type="entry name" value="CHEMOTAXIS_TRANSDUC_2"/>
    <property type="match status" value="1"/>
</dbReference>
<dbReference type="InterPro" id="IPR003660">
    <property type="entry name" value="HAMP_dom"/>
</dbReference>
<evidence type="ECO:0000313" key="10">
    <source>
        <dbReference type="Proteomes" id="UP000824988"/>
    </source>
</evidence>
<dbReference type="GO" id="GO:0006935">
    <property type="term" value="P:chemotaxis"/>
    <property type="evidence" value="ECO:0007669"/>
    <property type="project" value="UniProtKB-KW"/>
</dbReference>
<dbReference type="KEGG" id="moz:MoryE10_12140"/>
<dbReference type="Pfam" id="PF00015">
    <property type="entry name" value="MCPsignal"/>
    <property type="match status" value="1"/>
</dbReference>
<organism evidence="9 10">
    <name type="scientific">Methylogaea oryzae</name>
    <dbReference type="NCBI Taxonomy" id="1295382"/>
    <lineage>
        <taxon>Bacteria</taxon>
        <taxon>Pseudomonadati</taxon>
        <taxon>Pseudomonadota</taxon>
        <taxon>Gammaproteobacteria</taxon>
        <taxon>Methylococcales</taxon>
        <taxon>Methylococcaceae</taxon>
        <taxon>Methylogaea</taxon>
    </lineage>
</organism>
<evidence type="ECO:0000313" key="9">
    <source>
        <dbReference type="EMBL" id="BBL70608.1"/>
    </source>
</evidence>
<accession>A0A8D4VMI2</accession>
<comment type="similarity">
    <text evidence="4">Belongs to the methyl-accepting chemotaxis (MCP) protein family.</text>
</comment>
<protein>
    <recommendedName>
        <fullName evidence="11">Methyl-accepting chemotaxis protein</fullName>
    </recommendedName>
</protein>
<sequence length="1229" mass="130476">MTIRNQLALGFSLAILLMVVSVGFGLMRMGDMQVRMDDIVNDKIAKLTAIQNWRSAAQEVNIQIRNSALTTDDAANREAAETITRLRAEQDKQEQFLRDSVKSAEGMALLAKVNDAKVRTRQVNDEAIQLAVANKNEEAARVLSLKGREPYRKWMEAFSEFVKHEQELAKASYETAKQGYEQAVFWVLVLGGISLLVSIAAAVWITRSVMSQLGCEPAEASDYARKIAAGDLSFNVNVSGAEEASLLVAVKGVMDAVKSMSSDAALLAQAAVEGKLATRADATKHRGEYRKIVEGVNQTLDAVIGPLNVAADYVDKISKGAIPPKITDTYNGDFNVIKNNLNAAIDNVNALVADAGMLSKAAVEGKLATRADASKHEGDYRKIVEGVNQTLDAVIGPLNVAADYVDKISKGAIPPKITDTYNGDFNVIKNNLNAAIDNVNALVADAGMLSKAAVEGKLATRADASKHEGDYRKIVEGVNQTLDAVIGPLNVAADYVDRIAKGAIPPKITDTYNGDFNTIKNNLNLAIDNVNALVADALMLSKAAVEGKLATRADATKHEGDYRKIVEGVNQTLDAVIGPLNVAADYVDKISKGAIPPKITDTYNGDFNTIKNNLNLAIDNVNALVADALMLSKAAVEGKLATRADATKHEGDYRKIVEGVNQTLDAVIGPLNVAADYVDKISKGAIPPKITDTYNGDFNTIKNNLNLAIDNVNALVADALMLSKAAVEGKLATRADATKHEGDYRKIVEGVNQTLDAVIGPLNVAADYVDRIAKGAIPPKITDTYNGDFNTIKNNLNLAIDNVNALVADAAMLSKAAVELKLETRADASKHQGDYRKIVQGVNDTLDAVIGPLQALMADAERLSHAVVEGKLDVRADENAHRGQFKSVIQGMNQIMEAVNTPVNDIKQAMSQVESGDLTTSIDRDYQGAFGELKGTINHTVQRLQGIIDEVRTAADALSSASEEVSATAQSLSQGATEQAASVEETTASVEQMSASISQNTENAKVTDGIAGKAAKDAADGGEAVGRTVDAMKQIANKISIIDDIAYQTNLLALNAAIEAARAGEHGKGFAVVAAEVRKLAERSQVAAQEIGELAGGSVQMAERAGKLLDEIVPSIKKTADLVQEITAASEEQATGAGQINSSMTQISQATQQNASASEQLAATSEEMSHQAQKLQQVMGFFNTGTGSGMAGQVHAAVRKPAAGKKRVMKNPVADAGEETPDLSEFVKF</sequence>
<dbReference type="InterPro" id="IPR051310">
    <property type="entry name" value="MCP_chemotaxis"/>
</dbReference>
<dbReference type="EMBL" id="AP019782">
    <property type="protein sequence ID" value="BBL70608.1"/>
    <property type="molecule type" value="Genomic_DNA"/>
</dbReference>
<evidence type="ECO:0008006" key="11">
    <source>
        <dbReference type="Google" id="ProtNLM"/>
    </source>
</evidence>
<dbReference type="GO" id="GO:0007165">
    <property type="term" value="P:signal transduction"/>
    <property type="evidence" value="ECO:0007669"/>
    <property type="project" value="UniProtKB-KW"/>
</dbReference>
<dbReference type="GO" id="GO:0004888">
    <property type="term" value="F:transmembrane signaling receptor activity"/>
    <property type="evidence" value="ECO:0007669"/>
    <property type="project" value="TreeGrafter"/>
</dbReference>
<comment type="subcellular location">
    <subcellularLocation>
        <location evidence="1">Membrane</location>
    </subcellularLocation>
</comment>
<keyword evidence="6" id="KW-0812">Transmembrane</keyword>
<feature type="domain" description="Methyl-accepting transducer" evidence="7">
    <location>
        <begin position="954"/>
        <end position="1169"/>
    </location>
</feature>
<feature type="domain" description="HAMP" evidence="8">
    <location>
        <begin position="897"/>
        <end position="949"/>
    </location>
</feature>
<feature type="transmembrane region" description="Helical" evidence="6">
    <location>
        <begin position="6"/>
        <end position="26"/>
    </location>
</feature>
<reference evidence="9" key="1">
    <citation type="submission" date="2019-06" db="EMBL/GenBank/DDBJ databases">
        <title>Complete genome sequence of Methylogaea oryzae strain JCM16910.</title>
        <authorList>
            <person name="Asakawa S."/>
        </authorList>
    </citation>
    <scope>NUCLEOTIDE SEQUENCE</scope>
    <source>
        <strain evidence="9">E10</strain>
    </source>
</reference>
<dbReference type="InterPro" id="IPR047347">
    <property type="entry name" value="YvaQ-like_sensor"/>
</dbReference>
<keyword evidence="6" id="KW-1133">Transmembrane helix</keyword>
<keyword evidence="3 5" id="KW-0807">Transducer</keyword>
<keyword evidence="6" id="KW-0472">Membrane</keyword>
<dbReference type="CDD" id="cd19411">
    <property type="entry name" value="MCP2201-like_sensor"/>
    <property type="match status" value="1"/>
</dbReference>
<dbReference type="FunFam" id="1.10.287.950:FF:000001">
    <property type="entry name" value="Methyl-accepting chemotaxis sensory transducer"/>
    <property type="match status" value="1"/>
</dbReference>
<evidence type="ECO:0000256" key="6">
    <source>
        <dbReference type="SAM" id="Phobius"/>
    </source>
</evidence>
<evidence type="ECO:0000256" key="4">
    <source>
        <dbReference type="ARBA" id="ARBA00029447"/>
    </source>
</evidence>
<evidence type="ECO:0000259" key="7">
    <source>
        <dbReference type="PROSITE" id="PS50111"/>
    </source>
</evidence>
<dbReference type="GO" id="GO:0005886">
    <property type="term" value="C:plasma membrane"/>
    <property type="evidence" value="ECO:0007669"/>
    <property type="project" value="TreeGrafter"/>
</dbReference>
<dbReference type="CDD" id="cd11386">
    <property type="entry name" value="MCP_signal"/>
    <property type="match status" value="1"/>
</dbReference>
<dbReference type="PROSITE" id="PS50885">
    <property type="entry name" value="HAMP"/>
    <property type="match status" value="1"/>
</dbReference>
<evidence type="ECO:0000256" key="5">
    <source>
        <dbReference type="PROSITE-ProRule" id="PRU00284"/>
    </source>
</evidence>
<feature type="transmembrane region" description="Helical" evidence="6">
    <location>
        <begin position="183"/>
        <end position="205"/>
    </location>
</feature>
<dbReference type="PANTHER" id="PTHR43531">
    <property type="entry name" value="PROTEIN ICFG"/>
    <property type="match status" value="1"/>
</dbReference>
<dbReference type="RefSeq" id="WP_221048540.1">
    <property type="nucleotide sequence ID" value="NZ_AP019782.1"/>
</dbReference>
<dbReference type="CDD" id="cd06225">
    <property type="entry name" value="HAMP"/>
    <property type="match status" value="1"/>
</dbReference>
<keyword evidence="2" id="KW-0145">Chemotaxis</keyword>
<keyword evidence="10" id="KW-1185">Reference proteome</keyword>